<reference evidence="2 3" key="1">
    <citation type="submission" date="2025-04" db="UniProtKB">
        <authorList>
            <consortium name="RefSeq"/>
        </authorList>
    </citation>
    <scope>IDENTIFICATION</scope>
    <source>
        <tissue evidence="2 3">Total insect</tissue>
    </source>
</reference>
<gene>
    <name evidence="2 3" type="primary">LOC117652280</name>
</gene>
<dbReference type="RefSeq" id="XP_034252964.1">
    <property type="nucleotide sequence ID" value="XM_034397073.1"/>
</dbReference>
<dbReference type="Proteomes" id="UP000515158">
    <property type="component" value="Unplaced"/>
</dbReference>
<dbReference type="Gene3D" id="3.80.10.10">
    <property type="entry name" value="Ribonuclease Inhibitor"/>
    <property type="match status" value="1"/>
</dbReference>
<accession>A0A6P9A510</accession>
<keyword evidence="1" id="KW-1185">Reference proteome</keyword>
<protein>
    <submittedName>
        <fullName evidence="2 3">ATP synthase subunit s, mitochondrial</fullName>
    </submittedName>
</protein>
<sequence>MVMVLHSIQNCLRLAGLTPARTVLCQQIMQSHILTHKVVTSAASVASSQVQQRPFFLHWINSVFNQVSRERVEEVGPDRACAEWLLRNGALVQWMGANDFVTDYNELPLDKKERGRYFIKAVDATDSSVMSMGFPHFEGCNHIEKITFKKCKYLDSEALPLLSVLKKSLNTLEVIYCWNLTAESILSLRSLSNLKTLKLEGLPEVKNKSEVLQKLQQALPNCVVTFDGEGVAVNK</sequence>
<dbReference type="SUPFAM" id="SSF52047">
    <property type="entry name" value="RNI-like"/>
    <property type="match status" value="1"/>
</dbReference>
<dbReference type="OrthoDB" id="5859291at2759"/>
<dbReference type="RefSeq" id="XP_034252962.1">
    <property type="nucleotide sequence ID" value="XM_034397071.1"/>
</dbReference>
<evidence type="ECO:0000313" key="2">
    <source>
        <dbReference type="RefSeq" id="XP_034252962.1"/>
    </source>
</evidence>
<dbReference type="InterPro" id="IPR032675">
    <property type="entry name" value="LRR_dom_sf"/>
</dbReference>
<evidence type="ECO:0000313" key="1">
    <source>
        <dbReference type="Proteomes" id="UP000515158"/>
    </source>
</evidence>
<dbReference type="KEGG" id="tpal:117652280"/>
<dbReference type="GeneID" id="117652280"/>
<proteinExistence type="predicted"/>
<name>A0A6P9A510_THRPL</name>
<dbReference type="AlphaFoldDB" id="A0A6P9A510"/>
<evidence type="ECO:0000313" key="3">
    <source>
        <dbReference type="RefSeq" id="XP_034252964.1"/>
    </source>
</evidence>
<organism evidence="2">
    <name type="scientific">Thrips palmi</name>
    <name type="common">Melon thrips</name>
    <dbReference type="NCBI Taxonomy" id="161013"/>
    <lineage>
        <taxon>Eukaryota</taxon>
        <taxon>Metazoa</taxon>
        <taxon>Ecdysozoa</taxon>
        <taxon>Arthropoda</taxon>
        <taxon>Hexapoda</taxon>
        <taxon>Insecta</taxon>
        <taxon>Pterygota</taxon>
        <taxon>Neoptera</taxon>
        <taxon>Paraneoptera</taxon>
        <taxon>Thysanoptera</taxon>
        <taxon>Terebrantia</taxon>
        <taxon>Thripoidea</taxon>
        <taxon>Thripidae</taxon>
        <taxon>Thrips</taxon>
    </lineage>
</organism>